<comment type="caution">
    <text evidence="2">The sequence shown here is derived from an EMBL/GenBank/DDBJ whole genome shotgun (WGS) entry which is preliminary data.</text>
</comment>
<keyword evidence="1" id="KW-0812">Transmembrane</keyword>
<dbReference type="AlphaFoldDB" id="A0A3N1P061"/>
<keyword evidence="1" id="KW-0472">Membrane</keyword>
<dbReference type="EMBL" id="RJUK01000001">
    <property type="protein sequence ID" value="ROQ21783.1"/>
    <property type="molecule type" value="Genomic_DNA"/>
</dbReference>
<protein>
    <submittedName>
        <fullName evidence="2">Uncharacterized protein</fullName>
    </submittedName>
</protein>
<gene>
    <name evidence="2" type="ORF">EDC38_2411</name>
</gene>
<feature type="transmembrane region" description="Helical" evidence="1">
    <location>
        <begin position="6"/>
        <end position="24"/>
    </location>
</feature>
<dbReference type="RefSeq" id="WP_123638716.1">
    <property type="nucleotide sequence ID" value="NZ_RJUK01000001.1"/>
</dbReference>
<organism evidence="2 3">
    <name type="scientific">Marinimicrobium koreense</name>
    <dbReference type="NCBI Taxonomy" id="306545"/>
    <lineage>
        <taxon>Bacteria</taxon>
        <taxon>Pseudomonadati</taxon>
        <taxon>Pseudomonadota</taxon>
        <taxon>Gammaproteobacteria</taxon>
        <taxon>Cellvibrionales</taxon>
        <taxon>Cellvibrionaceae</taxon>
        <taxon>Marinimicrobium</taxon>
    </lineage>
</organism>
<dbReference type="SUPFAM" id="SSF81901">
    <property type="entry name" value="HCP-like"/>
    <property type="match status" value="1"/>
</dbReference>
<evidence type="ECO:0000313" key="3">
    <source>
        <dbReference type="Proteomes" id="UP000273643"/>
    </source>
</evidence>
<sequence>MSVRKVSLIFTFFMAFLFIGVNIFHYSNSASKEYGDVVSYADSNEILIPQNTKKIPEREMKDFRTSEGEDKLSWAQEDSLHSIKEFRRSQGYGISFEDSDYQSYSVDTLKSLSDASDYAATHILAKKMLESGDYPNALLYYEKAAVLDSTYALKAIAGVYESAYYRLSSSGNHDAKKAALTGVLAHYEVAIMRGDLSGEKSIKLFLEENDIALTDSMVKTISDTANEIYNNLSGQRKRLGMGEFDNNIPREVKEYFNEINAES</sequence>
<name>A0A3N1P061_9GAMM</name>
<evidence type="ECO:0000256" key="1">
    <source>
        <dbReference type="SAM" id="Phobius"/>
    </source>
</evidence>
<reference evidence="2 3" key="1">
    <citation type="submission" date="2018-11" db="EMBL/GenBank/DDBJ databases">
        <title>Genomic Encyclopedia of Type Strains, Phase IV (KMG-IV): sequencing the most valuable type-strain genomes for metagenomic binning, comparative biology and taxonomic classification.</title>
        <authorList>
            <person name="Goeker M."/>
        </authorList>
    </citation>
    <scope>NUCLEOTIDE SEQUENCE [LARGE SCALE GENOMIC DNA]</scope>
    <source>
        <strain evidence="2 3">DSM 16974</strain>
    </source>
</reference>
<keyword evidence="3" id="KW-1185">Reference proteome</keyword>
<keyword evidence="1" id="KW-1133">Transmembrane helix</keyword>
<dbReference type="OrthoDB" id="5706515at2"/>
<evidence type="ECO:0000313" key="2">
    <source>
        <dbReference type="EMBL" id="ROQ21783.1"/>
    </source>
</evidence>
<accession>A0A3N1P061</accession>
<proteinExistence type="predicted"/>
<dbReference type="Proteomes" id="UP000273643">
    <property type="component" value="Unassembled WGS sequence"/>
</dbReference>